<evidence type="ECO:0000256" key="6">
    <source>
        <dbReference type="ARBA" id="ARBA00011517"/>
    </source>
</evidence>
<dbReference type="CDD" id="cd03762">
    <property type="entry name" value="proteasome_beta_type_6"/>
    <property type="match status" value="1"/>
</dbReference>
<dbReference type="GO" id="GO:0005634">
    <property type="term" value="C:nucleus"/>
    <property type="evidence" value="ECO:0007669"/>
    <property type="project" value="UniProtKB-SubCell"/>
</dbReference>
<dbReference type="PANTHER" id="PTHR32194">
    <property type="entry name" value="METALLOPROTEASE TLDD"/>
    <property type="match status" value="1"/>
</dbReference>
<comment type="similarity">
    <text evidence="5">Belongs to the gamma-glutamylcyclotransferase family.</text>
</comment>
<dbReference type="Gene3D" id="6.10.250.210">
    <property type="match status" value="1"/>
</dbReference>
<accession>A0A6D2HGP5</accession>
<dbReference type="Pfam" id="PF00227">
    <property type="entry name" value="Proteasome"/>
    <property type="match status" value="1"/>
</dbReference>
<dbReference type="OrthoDB" id="1501730at2759"/>
<dbReference type="InterPro" id="IPR016050">
    <property type="entry name" value="Proteasome_bsu_CS"/>
</dbReference>
<keyword evidence="10" id="KW-0808">Transferase</keyword>
<dbReference type="Gene3D" id="3.10.490.10">
    <property type="entry name" value="Gamma-glutamyl cyclotransferase-like"/>
    <property type="match status" value="1"/>
</dbReference>
<comment type="subcellular location">
    <subcellularLocation>
        <location evidence="4">Nucleus</location>
    </subcellularLocation>
</comment>
<dbReference type="CDD" id="cd06661">
    <property type="entry name" value="GGCT_like"/>
    <property type="match status" value="1"/>
</dbReference>
<reference evidence="21" key="1">
    <citation type="submission" date="2020-01" db="EMBL/GenBank/DDBJ databases">
        <authorList>
            <person name="Mishra B."/>
        </authorList>
    </citation>
    <scope>NUCLEOTIDE SEQUENCE [LARGE SCALE GENOMIC DNA]</scope>
</reference>
<feature type="active site" description="Nucleophile" evidence="19">
    <location>
        <position position="13"/>
    </location>
</feature>
<evidence type="ECO:0000256" key="7">
    <source>
        <dbReference type="ARBA" id="ARBA00012039"/>
    </source>
</evidence>
<dbReference type="Pfam" id="PF06094">
    <property type="entry name" value="GGACT"/>
    <property type="match status" value="1"/>
</dbReference>
<evidence type="ECO:0000256" key="17">
    <source>
        <dbReference type="ARBA" id="ARBA00030602"/>
    </source>
</evidence>
<dbReference type="Proteomes" id="UP000467841">
    <property type="component" value="Unassembled WGS sequence"/>
</dbReference>
<dbReference type="SUPFAM" id="SSF56235">
    <property type="entry name" value="N-terminal nucleophile aminohydrolases (Ntn hydrolases)"/>
    <property type="match status" value="1"/>
</dbReference>
<evidence type="ECO:0000256" key="14">
    <source>
        <dbReference type="ARBA" id="ARBA00023145"/>
    </source>
</evidence>
<dbReference type="Gene3D" id="3.60.20.10">
    <property type="entry name" value="Glutamine Phosphoribosylpyrophosphate, subunit 1, domain 1"/>
    <property type="match status" value="1"/>
</dbReference>
<dbReference type="InterPro" id="IPR000243">
    <property type="entry name" value="Pept_T1A_subB"/>
</dbReference>
<evidence type="ECO:0000256" key="2">
    <source>
        <dbReference type="ARBA" id="ARBA00002000"/>
    </source>
</evidence>
<comment type="function">
    <text evidence="3">Putative gamma-glutamylcyclotransferase.</text>
</comment>
<comment type="catalytic activity">
    <reaction evidence="1">
        <text>Cleavage of peptide bonds with very broad specificity.</text>
        <dbReference type="EC" id="3.4.25.1"/>
    </reaction>
</comment>
<keyword evidence="22" id="KW-1185">Reference proteome</keyword>
<comment type="subunit">
    <text evidence="6">Component of the 20S core complex of the 26S proteasome. The 26S proteasome is composed of a core protease (CP), known as the 20S proteasome, capped at one or both ends by the 19S regulatory particle (RP/PA700). The 20S proteasome core is composed of 28 subunits that are arranged in four stacked rings, resulting in a barrel-shaped structure. The two end rings are each formed by seven alpha subunits, and the two central rings are each formed by seven beta subunits. The catalytic chamber with the active sites is on the inside of the barrel.</text>
</comment>
<dbReference type="FunFam" id="3.60.20.10:FF:000035">
    <property type="entry name" value="Proteasome subunit beta"/>
    <property type="match status" value="1"/>
</dbReference>
<dbReference type="GO" id="GO:0005737">
    <property type="term" value="C:cytoplasm"/>
    <property type="evidence" value="ECO:0007669"/>
    <property type="project" value="TreeGrafter"/>
</dbReference>
<keyword evidence="11" id="KW-0888">Threonine protease</keyword>
<evidence type="ECO:0000256" key="12">
    <source>
        <dbReference type="ARBA" id="ARBA00022801"/>
    </source>
</evidence>
<evidence type="ECO:0000256" key="5">
    <source>
        <dbReference type="ARBA" id="ARBA00008861"/>
    </source>
</evidence>
<evidence type="ECO:0000256" key="9">
    <source>
        <dbReference type="ARBA" id="ARBA00022670"/>
    </source>
</evidence>
<evidence type="ECO:0000256" key="18">
    <source>
        <dbReference type="ARBA" id="ARBA00072310"/>
    </source>
</evidence>
<protein>
    <recommendedName>
        <fullName evidence="18">Proteasome subunit beta type-6</fullName>
        <ecNumber evidence="7">3.4.25.1</ecNumber>
    </recommendedName>
    <alternativeName>
        <fullName evidence="17">Putative gamma-glutamylcyclotransferase</fullName>
    </alternativeName>
</protein>
<proteinExistence type="inferred from homology"/>
<keyword evidence="9" id="KW-0645">Protease</keyword>
<name>A0A6D2HGP5_9BRAS</name>
<keyword evidence="12" id="KW-0378">Hydrolase</keyword>
<keyword evidence="16" id="KW-0012">Acyltransferase</keyword>
<gene>
    <name evidence="21" type="ORF">MERR_LOCUS2460</name>
</gene>
<dbReference type="EC" id="3.4.25.1" evidence="7"/>
<keyword evidence="15" id="KW-0539">Nucleus</keyword>
<evidence type="ECO:0000256" key="4">
    <source>
        <dbReference type="ARBA" id="ARBA00004123"/>
    </source>
</evidence>
<dbReference type="GO" id="GO:0051603">
    <property type="term" value="P:proteolysis involved in protein catabolic process"/>
    <property type="evidence" value="ECO:0007669"/>
    <property type="project" value="InterPro"/>
</dbReference>
<dbReference type="InterPro" id="IPR013024">
    <property type="entry name" value="GGCT-like"/>
</dbReference>
<dbReference type="EMBL" id="CACVBM020000155">
    <property type="protein sequence ID" value="CAA7015225.1"/>
    <property type="molecule type" value="Genomic_DNA"/>
</dbReference>
<dbReference type="InterPro" id="IPR029055">
    <property type="entry name" value="Ntn_hydrolases_N"/>
</dbReference>
<dbReference type="PRINTS" id="PR00141">
    <property type="entry name" value="PROTEASOME"/>
</dbReference>
<evidence type="ECO:0000256" key="19">
    <source>
        <dbReference type="PIRSR" id="PIRSR600243-1"/>
    </source>
</evidence>
<evidence type="ECO:0000256" key="10">
    <source>
        <dbReference type="ARBA" id="ARBA00022679"/>
    </source>
</evidence>
<keyword evidence="14" id="KW-0865">Zymogen</keyword>
<dbReference type="InterPro" id="IPR001353">
    <property type="entry name" value="Proteasome_sua/b"/>
</dbReference>
<dbReference type="FunFam" id="3.10.490.10:FF:000022">
    <property type="entry name" value="Protein AIG2 B"/>
    <property type="match status" value="1"/>
</dbReference>
<dbReference type="PROSITE" id="PS51476">
    <property type="entry name" value="PROTEASOME_BETA_2"/>
    <property type="match status" value="1"/>
</dbReference>
<evidence type="ECO:0000256" key="1">
    <source>
        <dbReference type="ARBA" id="ARBA00001198"/>
    </source>
</evidence>
<dbReference type="PANTHER" id="PTHR32194:SF0">
    <property type="entry name" value="ATP-DEPENDENT PROTEASE SUBUNIT HSLV"/>
    <property type="match status" value="1"/>
</dbReference>
<evidence type="ECO:0000256" key="3">
    <source>
        <dbReference type="ARBA" id="ARBA00002782"/>
    </source>
</evidence>
<dbReference type="GO" id="GO:0004298">
    <property type="term" value="F:threonine-type endopeptidase activity"/>
    <property type="evidence" value="ECO:0007669"/>
    <property type="project" value="UniProtKB-KW"/>
</dbReference>
<keyword evidence="13" id="KW-0647">Proteasome</keyword>
<evidence type="ECO:0000256" key="16">
    <source>
        <dbReference type="ARBA" id="ARBA00023315"/>
    </source>
</evidence>
<feature type="domain" description="Gamma-glutamylcyclotransferase AIG2-like" evidence="20">
    <location>
        <begin position="263"/>
        <end position="374"/>
    </location>
</feature>
<evidence type="ECO:0000256" key="13">
    <source>
        <dbReference type="ARBA" id="ARBA00022942"/>
    </source>
</evidence>
<evidence type="ECO:0000256" key="11">
    <source>
        <dbReference type="ARBA" id="ARBA00022698"/>
    </source>
</evidence>
<comment type="caution">
    <text evidence="21">The sequence shown here is derived from an EMBL/GenBank/DDBJ whole genome shotgun (WGS) entry which is preliminary data.</text>
</comment>
<dbReference type="GO" id="GO:0016746">
    <property type="term" value="F:acyltransferase activity"/>
    <property type="evidence" value="ECO:0007669"/>
    <property type="project" value="UniProtKB-KW"/>
</dbReference>
<organism evidence="21 22">
    <name type="scientific">Microthlaspi erraticum</name>
    <dbReference type="NCBI Taxonomy" id="1685480"/>
    <lineage>
        <taxon>Eukaryota</taxon>
        <taxon>Viridiplantae</taxon>
        <taxon>Streptophyta</taxon>
        <taxon>Embryophyta</taxon>
        <taxon>Tracheophyta</taxon>
        <taxon>Spermatophyta</taxon>
        <taxon>Magnoliopsida</taxon>
        <taxon>eudicotyledons</taxon>
        <taxon>Gunneridae</taxon>
        <taxon>Pentapetalae</taxon>
        <taxon>rosids</taxon>
        <taxon>malvids</taxon>
        <taxon>Brassicales</taxon>
        <taxon>Brassicaceae</taxon>
        <taxon>Coluteocarpeae</taxon>
        <taxon>Microthlaspi</taxon>
    </lineage>
</organism>
<evidence type="ECO:0000256" key="15">
    <source>
        <dbReference type="ARBA" id="ARBA00023242"/>
    </source>
</evidence>
<dbReference type="InterPro" id="IPR036568">
    <property type="entry name" value="GGCT-like_sf"/>
</dbReference>
<evidence type="ECO:0000313" key="21">
    <source>
        <dbReference type="EMBL" id="CAA7015225.1"/>
    </source>
</evidence>
<keyword evidence="8" id="KW-0963">Cytoplasm</keyword>
<dbReference type="SUPFAM" id="SSF110857">
    <property type="entry name" value="Gamma-glutamyl cyclotransferase-like"/>
    <property type="match status" value="1"/>
</dbReference>
<evidence type="ECO:0000313" key="22">
    <source>
        <dbReference type="Proteomes" id="UP000467841"/>
    </source>
</evidence>
<dbReference type="AlphaFoldDB" id="A0A6D2HGP5"/>
<comment type="function">
    <text evidence="2">The proteasome is a multicatalytic proteinase complex which is characterized by its ability to cleave peptides with Arg, Phe, Tyr, Leu, and Glu adjacent to the leaving group at neutral or slightly basic pH. The proteasome has an ATP-dependent proteolytic activity.</text>
</comment>
<evidence type="ECO:0000259" key="20">
    <source>
        <dbReference type="Pfam" id="PF06094"/>
    </source>
</evidence>
<dbReference type="PROSITE" id="PS00854">
    <property type="entry name" value="PROTEASOME_BETA_1"/>
    <property type="match status" value="1"/>
</dbReference>
<dbReference type="InterPro" id="IPR023333">
    <property type="entry name" value="Proteasome_suB-type"/>
</dbReference>
<evidence type="ECO:0000256" key="8">
    <source>
        <dbReference type="ARBA" id="ARBA00022490"/>
    </source>
</evidence>
<sequence length="426" mass="47499">MDLNLDAPHSMGTTIIGVTYNGGVVLGADSRTSTGMYVANRASDKITQLTDNVYVCRSGSAADSQVVSDYVRYFLHQHTIQLGQPATVKVSANLIRMLAYNNKNMLQTGLIVGGWDKYEGGKIYGIPLGGTVVEQPFAIGGSGSSYLYGFFDQAWKENMTKEEAEELVVKAVSLAIARDGASGGVVRTVIINEEGVTRNFYPGDKLQLWHEELEPQNSLLDILNAAGPVPMAIDIETHEVNGVGETEEDTEMSILSGKAAHDVFVYGSLQEPKVLYVLLNRVPDRVSAILSGFHRFRLKGRIYPTILPDGTKQVTGKVLKGITDDELKLLDDFEDVEYDRKSVQVVLADTSEKMHVGTYVWRNKDDPDLYGEWDFEEWKRRDSEDFITATKKFMEERKLPEAKTRIDTFKTFFKQEHTENGKVIDS</sequence>
<dbReference type="InterPro" id="IPR009288">
    <property type="entry name" value="AIG2-like_dom"/>
</dbReference>
<dbReference type="GO" id="GO:0019774">
    <property type="term" value="C:proteasome core complex, beta-subunit complex"/>
    <property type="evidence" value="ECO:0007669"/>
    <property type="project" value="UniProtKB-ARBA"/>
</dbReference>